<evidence type="ECO:0000259" key="3">
    <source>
        <dbReference type="Pfam" id="PF08144"/>
    </source>
</evidence>
<dbReference type="OrthoDB" id="497380at2759"/>
<feature type="domain" description="CPL" evidence="3">
    <location>
        <begin position="426"/>
        <end position="533"/>
    </location>
</feature>
<dbReference type="EMBL" id="GG738856">
    <property type="protein sequence ID" value="EFC47044.1"/>
    <property type="molecule type" value="Genomic_DNA"/>
</dbReference>
<dbReference type="InterPro" id="IPR016024">
    <property type="entry name" value="ARM-type_fold"/>
</dbReference>
<dbReference type="InterPro" id="IPR011989">
    <property type="entry name" value="ARM-like"/>
</dbReference>
<dbReference type="PANTHER" id="PTHR13389:SF0">
    <property type="entry name" value="PUMILIO HOMOLOG 3"/>
    <property type="match status" value="1"/>
</dbReference>
<evidence type="ECO:0000313" key="4">
    <source>
        <dbReference type="EMBL" id="EFC47044.1"/>
    </source>
</evidence>
<name>D2V7R0_NAEGR</name>
<feature type="region of interest" description="Disordered" evidence="2">
    <location>
        <begin position="1"/>
        <end position="69"/>
    </location>
</feature>
<dbReference type="SUPFAM" id="SSF48371">
    <property type="entry name" value="ARM repeat"/>
    <property type="match status" value="1"/>
</dbReference>
<dbReference type="AlphaFoldDB" id="D2V7R0"/>
<dbReference type="GeneID" id="8861221"/>
<dbReference type="Gene3D" id="1.25.10.10">
    <property type="entry name" value="Leucine-rich Repeat Variant"/>
    <property type="match status" value="1"/>
</dbReference>
<evidence type="ECO:0000256" key="1">
    <source>
        <dbReference type="ARBA" id="ARBA00022884"/>
    </source>
</evidence>
<feature type="region of interest" description="Disordered" evidence="2">
    <location>
        <begin position="351"/>
        <end position="372"/>
    </location>
</feature>
<organism evidence="5">
    <name type="scientific">Naegleria gruberi</name>
    <name type="common">Amoeba</name>
    <dbReference type="NCBI Taxonomy" id="5762"/>
    <lineage>
        <taxon>Eukaryota</taxon>
        <taxon>Discoba</taxon>
        <taxon>Heterolobosea</taxon>
        <taxon>Tetramitia</taxon>
        <taxon>Eutetramitia</taxon>
        <taxon>Vahlkampfiidae</taxon>
        <taxon>Naegleria</taxon>
    </lineage>
</organism>
<dbReference type="GO" id="GO:0005730">
    <property type="term" value="C:nucleolus"/>
    <property type="evidence" value="ECO:0007669"/>
    <property type="project" value="TreeGrafter"/>
</dbReference>
<dbReference type="FunCoup" id="D2V7R0">
    <property type="interactions" value="445"/>
</dbReference>
<gene>
    <name evidence="4" type="ORF">NAEGRDRAFT_78927</name>
</gene>
<feature type="compositionally biased region" description="Low complexity" evidence="2">
    <location>
        <begin position="20"/>
        <end position="42"/>
    </location>
</feature>
<dbReference type="OMA" id="RCRRTEN"/>
<dbReference type="KEGG" id="ngr:NAEGRDRAFT_78927"/>
<dbReference type="RefSeq" id="XP_002679788.1">
    <property type="nucleotide sequence ID" value="XM_002679742.1"/>
</dbReference>
<dbReference type="InterPro" id="IPR040059">
    <property type="entry name" value="PUM3"/>
</dbReference>
<dbReference type="eggNOG" id="KOG2050">
    <property type="taxonomic scope" value="Eukaryota"/>
</dbReference>
<dbReference type="VEuPathDB" id="AmoebaDB:NAEGRDRAFT_78927"/>
<protein>
    <recommendedName>
        <fullName evidence="3">CPL domain-containing protein</fullName>
    </recommendedName>
</protein>
<dbReference type="GO" id="GO:0006417">
    <property type="term" value="P:regulation of translation"/>
    <property type="evidence" value="ECO:0007669"/>
    <property type="project" value="TreeGrafter"/>
</dbReference>
<dbReference type="STRING" id="5762.D2V7R0"/>
<dbReference type="PANTHER" id="PTHR13389">
    <property type="entry name" value="PUMILIO HOMOLOG 3"/>
    <property type="match status" value="1"/>
</dbReference>
<accession>D2V7R0</accession>
<evidence type="ECO:0000256" key="2">
    <source>
        <dbReference type="SAM" id="MobiDB-lite"/>
    </source>
</evidence>
<reference evidence="4 5" key="1">
    <citation type="journal article" date="2010" name="Cell">
        <title>The genome of Naegleria gruberi illuminates early eukaryotic versatility.</title>
        <authorList>
            <person name="Fritz-Laylin L.K."/>
            <person name="Prochnik S.E."/>
            <person name="Ginger M.L."/>
            <person name="Dacks J.B."/>
            <person name="Carpenter M.L."/>
            <person name="Field M.C."/>
            <person name="Kuo A."/>
            <person name="Paredez A."/>
            <person name="Chapman J."/>
            <person name="Pham J."/>
            <person name="Shu S."/>
            <person name="Neupane R."/>
            <person name="Cipriano M."/>
            <person name="Mancuso J."/>
            <person name="Tu H."/>
            <person name="Salamov A."/>
            <person name="Lindquist E."/>
            <person name="Shapiro H."/>
            <person name="Lucas S."/>
            <person name="Grigoriev I.V."/>
            <person name="Cande W.Z."/>
            <person name="Fulton C."/>
            <person name="Rokhsar D.S."/>
            <person name="Dawson S.C."/>
        </authorList>
    </citation>
    <scope>NUCLEOTIDE SEQUENCE [LARGE SCALE GENOMIC DNA]</scope>
    <source>
        <strain evidence="4 5">NEG-M</strain>
    </source>
</reference>
<feature type="compositionally biased region" description="Basic and acidic residues" evidence="2">
    <location>
        <begin position="48"/>
        <end position="69"/>
    </location>
</feature>
<dbReference type="InParanoid" id="D2V7R0"/>
<keyword evidence="1" id="KW-0694">RNA-binding</keyword>
<sequence length="630" mass="71439">MNNKNTGKPSSGGKKDFKKPSFSSSNNNKKGFNKSEGGFKKNAPTKRLHSETSSENRKDGGGISDFKKKLKREDSTTMAKRALDEFLQLGEKKRSKKIDILETALEYIEGSISSLSLRSDMSRLLQAVLKYGNEKLRNIVIKEIKGDLKVLSSNIYGHKLVMKVMKYHVVKIKDQKERLEFYKEVFFGNMKTMIQQRFSGEVLDYCYTELWNYTEKRFFVQEFYGSDFLWTNEESKMNDSLKDSLDNNIKTGAVLTIVSDLTKIVQNALQKRLFDLAVVQKLIIDVFECGDSSHVKFTLYDLIEAGAIPLILHTLLGCKISLLCIAYANEKERKLIVRSLSRSKVDVAGSAEENVDGEGAEEKQKEDDLTNSDPHNNLAVLASQDCFGSVVVSYLFKCIDDTVLLNQKILKHFRKVLSDLLHHQQACKPIRYLLTGSSKVFGNSQATKLFDELELRKEMMKDGVLSKKGQDKIRQELLLSFGPSIVTGICENLSTLIADTNGHLVVKEAFALSTENKDFEPISAKLLELIQSKDFDFHNIFVKTTMSSIILKSEGGFCDGVFKLVKGHCKQYIFEKKASYIISALLKTKHGREVYNEISKFEKAIQEEKTDKNIKFLATVLTTKKEEFKK</sequence>
<dbReference type="Proteomes" id="UP000006671">
    <property type="component" value="Unassembled WGS sequence"/>
</dbReference>
<dbReference type="Pfam" id="PF08144">
    <property type="entry name" value="CPL"/>
    <property type="match status" value="1"/>
</dbReference>
<proteinExistence type="predicted"/>
<evidence type="ECO:0000313" key="5">
    <source>
        <dbReference type="Proteomes" id="UP000006671"/>
    </source>
</evidence>
<dbReference type="GO" id="GO:0003729">
    <property type="term" value="F:mRNA binding"/>
    <property type="evidence" value="ECO:0007669"/>
    <property type="project" value="TreeGrafter"/>
</dbReference>
<keyword evidence="5" id="KW-1185">Reference proteome</keyword>
<dbReference type="InterPro" id="IPR012959">
    <property type="entry name" value="CPL_dom"/>
</dbReference>